<dbReference type="EC" id="2.1.1.57" evidence="1"/>
<dbReference type="OrthoDB" id="10251234at2759"/>
<dbReference type="SUPFAM" id="SSF53335">
    <property type="entry name" value="S-adenosyl-L-methionine-dependent methyltransferases"/>
    <property type="match status" value="1"/>
</dbReference>
<dbReference type="Proteomes" id="UP000271098">
    <property type="component" value="Unassembled WGS sequence"/>
</dbReference>
<evidence type="ECO:0000313" key="6">
    <source>
        <dbReference type="WBParaSite" id="GPUH_0000660201-mRNA-1"/>
    </source>
</evidence>
<dbReference type="GO" id="GO:0032259">
    <property type="term" value="P:methylation"/>
    <property type="evidence" value="ECO:0007669"/>
    <property type="project" value="UniProtKB-KW"/>
</dbReference>
<keyword evidence="1" id="KW-0808">Transferase</keyword>
<feature type="domain" description="RrmJ-type SAM-dependent 2'-O-MTase" evidence="3">
    <location>
        <begin position="1"/>
        <end position="148"/>
    </location>
</feature>
<dbReference type="WBParaSite" id="GPUH_0000660201-mRNA-1">
    <property type="protein sequence ID" value="GPUH_0000660201-mRNA-1"/>
    <property type="gene ID" value="GPUH_0000660201"/>
</dbReference>
<dbReference type="EMBL" id="UYRT01015713">
    <property type="protein sequence ID" value="VDK55252.1"/>
    <property type="molecule type" value="Genomic_DNA"/>
</dbReference>
<protein>
    <recommendedName>
        <fullName evidence="1">Cap-specific mRNA (nucleoside-2'-O-)-methyltransferase 1</fullName>
        <ecNumber evidence="1">2.1.1.57</ecNumber>
    </recommendedName>
    <alternativeName>
        <fullName evidence="1">Cap1 2'O-ribose methyltransferase 1</fullName>
    </alternativeName>
</protein>
<dbReference type="GO" id="GO:0005634">
    <property type="term" value="C:nucleus"/>
    <property type="evidence" value="ECO:0007669"/>
    <property type="project" value="UniProtKB-SubCell"/>
</dbReference>
<keyword evidence="1" id="KW-0506">mRNA capping</keyword>
<keyword evidence="1" id="KW-0489">Methyltransferase</keyword>
<dbReference type="GO" id="GO:0005737">
    <property type="term" value="C:cytoplasm"/>
    <property type="evidence" value="ECO:0007669"/>
    <property type="project" value="TreeGrafter"/>
</dbReference>
<keyword evidence="1" id="KW-0507">mRNA processing</keyword>
<accession>A0A183DD02</accession>
<dbReference type="AlphaFoldDB" id="A0A183DD02"/>
<feature type="transmembrane region" description="Helical" evidence="2">
    <location>
        <begin position="105"/>
        <end position="124"/>
    </location>
</feature>
<evidence type="ECO:0000313" key="5">
    <source>
        <dbReference type="Proteomes" id="UP000271098"/>
    </source>
</evidence>
<dbReference type="Gene3D" id="3.40.50.12760">
    <property type="match status" value="1"/>
</dbReference>
<evidence type="ECO:0000259" key="3">
    <source>
        <dbReference type="PROSITE" id="PS51613"/>
    </source>
</evidence>
<evidence type="ECO:0000256" key="1">
    <source>
        <dbReference type="RuleBase" id="RU368012"/>
    </source>
</evidence>
<name>A0A183DD02_9BILA</name>
<evidence type="ECO:0000256" key="2">
    <source>
        <dbReference type="SAM" id="Phobius"/>
    </source>
</evidence>
<evidence type="ECO:0000313" key="4">
    <source>
        <dbReference type="EMBL" id="VDK55252.1"/>
    </source>
</evidence>
<dbReference type="PANTHER" id="PTHR16121">
    <property type="entry name" value="CAP-SPECIFIC MRNA (NUCLEOSIDE-2'-O-)-METHYLTRANSFERASE 1-RELATED"/>
    <property type="match status" value="1"/>
</dbReference>
<comment type="subcellular location">
    <subcellularLocation>
        <location evidence="1">Nucleus</location>
    </subcellularLocation>
</comment>
<reference evidence="6" key="1">
    <citation type="submission" date="2016-06" db="UniProtKB">
        <authorList>
            <consortium name="WormBaseParasite"/>
        </authorList>
    </citation>
    <scope>IDENTIFICATION</scope>
</reference>
<dbReference type="GO" id="GO:0016556">
    <property type="term" value="P:mRNA modification"/>
    <property type="evidence" value="ECO:0007669"/>
    <property type="project" value="UniProtKB-UniRule"/>
</dbReference>
<comment type="catalytic activity">
    <reaction evidence="1">
        <text>a 5'-end (N(7)-methyl 5'-triphosphoguanosine)-ribonucleoside in mRNA + S-adenosyl-L-methionine = a 5'-end (N(7)-methyl 5'-triphosphoguanosine)-(2'-O-methyl-ribonucleoside) in mRNA + S-adenosyl-L-homocysteine + H(+)</text>
        <dbReference type="Rhea" id="RHEA:67020"/>
        <dbReference type="Rhea" id="RHEA-COMP:17167"/>
        <dbReference type="Rhea" id="RHEA-COMP:17168"/>
        <dbReference type="ChEBI" id="CHEBI:15378"/>
        <dbReference type="ChEBI" id="CHEBI:57856"/>
        <dbReference type="ChEBI" id="CHEBI:59789"/>
        <dbReference type="ChEBI" id="CHEBI:156461"/>
        <dbReference type="ChEBI" id="CHEBI:167609"/>
        <dbReference type="EC" id="2.1.1.57"/>
    </reaction>
</comment>
<dbReference type="PROSITE" id="PS51613">
    <property type="entry name" value="SAM_MT_RRMJ"/>
    <property type="match status" value="1"/>
</dbReference>
<keyword evidence="2" id="KW-0472">Membrane</keyword>
<keyword evidence="1" id="KW-0539">Nucleus</keyword>
<dbReference type="InterPro" id="IPR029063">
    <property type="entry name" value="SAM-dependent_MTases_sf"/>
</dbReference>
<dbReference type="GO" id="GO:0006370">
    <property type="term" value="P:7-methylguanosine mRNA capping"/>
    <property type="evidence" value="ECO:0007669"/>
    <property type="project" value="UniProtKB-UniRule"/>
</dbReference>
<keyword evidence="2" id="KW-0812">Transmembrane</keyword>
<organism evidence="6">
    <name type="scientific">Gongylonema pulchrum</name>
    <dbReference type="NCBI Taxonomy" id="637853"/>
    <lineage>
        <taxon>Eukaryota</taxon>
        <taxon>Metazoa</taxon>
        <taxon>Ecdysozoa</taxon>
        <taxon>Nematoda</taxon>
        <taxon>Chromadorea</taxon>
        <taxon>Rhabditida</taxon>
        <taxon>Spirurina</taxon>
        <taxon>Spiruromorpha</taxon>
        <taxon>Spiruroidea</taxon>
        <taxon>Gongylonematidae</taxon>
        <taxon>Gongylonema</taxon>
    </lineage>
</organism>
<dbReference type="InterPro" id="IPR002877">
    <property type="entry name" value="RNA_MeTrfase_FtsJ_dom"/>
</dbReference>
<dbReference type="GO" id="GO:0003676">
    <property type="term" value="F:nucleic acid binding"/>
    <property type="evidence" value="ECO:0007669"/>
    <property type="project" value="UniProtKB-UniRule"/>
</dbReference>
<dbReference type="InterPro" id="IPR025816">
    <property type="entry name" value="RrmJ-type_MeTrfase"/>
</dbReference>
<dbReference type="Pfam" id="PF01728">
    <property type="entry name" value="FtsJ"/>
    <property type="match status" value="1"/>
</dbReference>
<keyword evidence="2" id="KW-1133">Transmembrane helix</keyword>
<reference evidence="4 5" key="2">
    <citation type="submission" date="2018-11" db="EMBL/GenBank/DDBJ databases">
        <authorList>
            <consortium name="Pathogen Informatics"/>
        </authorList>
    </citation>
    <scope>NUCLEOTIDE SEQUENCE [LARGE SCALE GENOMIC DNA]</scope>
</reference>
<keyword evidence="5" id="KW-1185">Reference proteome</keyword>
<dbReference type="PANTHER" id="PTHR16121:SF0">
    <property type="entry name" value="CAP-SPECIFIC MRNA (NUCLEOSIDE-2'-O-)-METHYLTRANSFERASE 1"/>
    <property type="match status" value="1"/>
</dbReference>
<comment type="function">
    <text evidence="1">S-adenosyl-L-methionine-dependent methyltransferase that mediates RNA cap1 2'-O-ribose methylation to the 5'-cap structure of RNAs. Methylates the ribose of the first nucleotide of a m(7)GpppG-capped mRNA to produce m(7)GpppNmp (cap1).</text>
</comment>
<proteinExistence type="predicted"/>
<sequence>KDDFKLQRFTAASPAYFEPYYGIHNDGDITKPQNITSFEEVVKRGTNNVGVDLIMADGGFSVEQQENIQEILSKRLYLCQFLVALSVLRKKTHGAEEGGKFVCKLFDIFTPFSVGLIYLMYIVFERISIHKPNTSRPANSERLCHRFFS</sequence>
<gene>
    <name evidence="4" type="ORF">GPUH_LOCUS6592</name>
</gene>
<dbReference type="GO" id="GO:0004483">
    <property type="term" value="F:methyltransferase cap1 activity"/>
    <property type="evidence" value="ECO:0007669"/>
    <property type="project" value="UniProtKB-UniRule"/>
</dbReference>
<keyword evidence="1" id="KW-0949">S-adenosyl-L-methionine</keyword>
<dbReference type="InterPro" id="IPR050851">
    <property type="entry name" value="mRNA_Cap_2O-Ribose_MeTrfase"/>
</dbReference>